<gene>
    <name evidence="1" type="ORF">CYMTET_48933</name>
</gene>
<dbReference type="Proteomes" id="UP001190700">
    <property type="component" value="Unassembled WGS sequence"/>
</dbReference>
<evidence type="ECO:0000313" key="2">
    <source>
        <dbReference type="Proteomes" id="UP001190700"/>
    </source>
</evidence>
<reference evidence="1 2" key="1">
    <citation type="journal article" date="2015" name="Genome Biol. Evol.">
        <title>Comparative Genomics of a Bacterivorous Green Alga Reveals Evolutionary Causalities and Consequences of Phago-Mixotrophic Mode of Nutrition.</title>
        <authorList>
            <person name="Burns J.A."/>
            <person name="Paasch A."/>
            <person name="Narechania A."/>
            <person name="Kim E."/>
        </authorList>
    </citation>
    <scope>NUCLEOTIDE SEQUENCE [LARGE SCALE GENOMIC DNA]</scope>
    <source>
        <strain evidence="1 2">PLY_AMNH</strain>
    </source>
</reference>
<keyword evidence="2" id="KW-1185">Reference proteome</keyword>
<protein>
    <submittedName>
        <fullName evidence="1">Uncharacterized protein</fullName>
    </submittedName>
</protein>
<dbReference type="EMBL" id="LGRX02033428">
    <property type="protein sequence ID" value="KAK3241286.1"/>
    <property type="molecule type" value="Genomic_DNA"/>
</dbReference>
<comment type="caution">
    <text evidence="1">The sequence shown here is derived from an EMBL/GenBank/DDBJ whole genome shotgun (WGS) entry which is preliminary data.</text>
</comment>
<name>A0AAE0BR65_9CHLO</name>
<proteinExistence type="predicted"/>
<dbReference type="AlphaFoldDB" id="A0AAE0BR65"/>
<sequence>MLGVWAQIDETGSMVGVWPTPMRTDPMVGVWAQVGEDGSNDPVVGVWAQVGEGRIQWWVSGLRSVRTDPVVVPVPTPMRTDPMVGIWAPVGEKVAERMTHEFGVDGTADMGLRQEGQWERMGNHRGGQQVVLIDPAPGLQPLRGEGRRLVAEIIQERERKAQALELDGKVFHDIMRNVSPASGLGNSQWRWGYGGDWRVRLLEVRNPRALQEVRRMACTMGTGMMGKD</sequence>
<organism evidence="1 2">
    <name type="scientific">Cymbomonas tetramitiformis</name>
    <dbReference type="NCBI Taxonomy" id="36881"/>
    <lineage>
        <taxon>Eukaryota</taxon>
        <taxon>Viridiplantae</taxon>
        <taxon>Chlorophyta</taxon>
        <taxon>Pyramimonadophyceae</taxon>
        <taxon>Pyramimonadales</taxon>
        <taxon>Pyramimonadaceae</taxon>
        <taxon>Cymbomonas</taxon>
    </lineage>
</organism>
<evidence type="ECO:0000313" key="1">
    <source>
        <dbReference type="EMBL" id="KAK3241286.1"/>
    </source>
</evidence>
<accession>A0AAE0BR65</accession>